<dbReference type="InterPro" id="IPR025392">
    <property type="entry name" value="DUF4124"/>
</dbReference>
<evidence type="ECO:0000256" key="1">
    <source>
        <dbReference type="SAM" id="MobiDB-lite"/>
    </source>
</evidence>
<evidence type="ECO:0000256" key="2">
    <source>
        <dbReference type="SAM" id="SignalP"/>
    </source>
</evidence>
<dbReference type="AlphaFoldDB" id="A0A290XHJ7"/>
<evidence type="ECO:0000259" key="3">
    <source>
        <dbReference type="Pfam" id="PF13511"/>
    </source>
</evidence>
<proteinExistence type="predicted"/>
<evidence type="ECO:0000313" key="5">
    <source>
        <dbReference type="Proteomes" id="UP000218968"/>
    </source>
</evidence>
<accession>A0A290XHJ7</accession>
<feature type="domain" description="DUF4124" evidence="3">
    <location>
        <begin position="39"/>
        <end position="89"/>
    </location>
</feature>
<dbReference type="Pfam" id="PF13511">
    <property type="entry name" value="DUF4124"/>
    <property type="match status" value="1"/>
</dbReference>
<keyword evidence="5" id="KW-1185">Reference proteome</keyword>
<name>A0A290XHJ7_9GAMM</name>
<feature type="compositionally biased region" description="Basic and acidic residues" evidence="1">
    <location>
        <begin position="162"/>
        <end position="171"/>
    </location>
</feature>
<gene>
    <name evidence="4" type="ORF">CNR27_14455</name>
</gene>
<keyword evidence="2" id="KW-0732">Signal</keyword>
<dbReference type="EMBL" id="CP023406">
    <property type="protein sequence ID" value="ATD68488.1"/>
    <property type="molecule type" value="Genomic_DNA"/>
</dbReference>
<feature type="chain" id="PRO_5013262244" description="DUF4124 domain-containing protein" evidence="2">
    <location>
        <begin position="40"/>
        <end position="247"/>
    </location>
</feature>
<organism evidence="4 5">
    <name type="scientific">Luteimonas chenhongjianii</name>
    <dbReference type="NCBI Taxonomy" id="2006110"/>
    <lineage>
        <taxon>Bacteria</taxon>
        <taxon>Pseudomonadati</taxon>
        <taxon>Pseudomonadota</taxon>
        <taxon>Gammaproteobacteria</taxon>
        <taxon>Lysobacterales</taxon>
        <taxon>Lysobacteraceae</taxon>
        <taxon>Luteimonas</taxon>
    </lineage>
</organism>
<sequence>MSCGTCAGRWSLHDVPMRQSLRPLIASACLLLSAVPAMAQSTGQVTVYRCTDAGGNVTIGDSPCARGQTQEIRNMLRPVDGAPPPARPAGPTAPVVDAPAPQVIVMRPPQPMYRCVRPDGSRYTSDSSEGNPRWVPLWTMGYGPPVRHGPSTRVGVEVGDGKGRLEIDSRPGHRPGPPPMPRGGYYGAGTWIRDDCRPMPQGEICGLLSDRREEIRRRFFNAQPTERAELTREERTINARLAQDCDR</sequence>
<feature type="signal peptide" evidence="2">
    <location>
        <begin position="1"/>
        <end position="39"/>
    </location>
</feature>
<protein>
    <recommendedName>
        <fullName evidence="3">DUF4124 domain-containing protein</fullName>
    </recommendedName>
</protein>
<feature type="region of interest" description="Disordered" evidence="1">
    <location>
        <begin position="162"/>
        <end position="184"/>
    </location>
</feature>
<evidence type="ECO:0000313" key="4">
    <source>
        <dbReference type="EMBL" id="ATD68488.1"/>
    </source>
</evidence>
<reference evidence="5" key="1">
    <citation type="submission" date="2017-09" db="EMBL/GenBank/DDBJ databases">
        <title>Luteimonas liuhanmingii sp.nov., isolated from the intestinal contents of Tibetan Plateau Pika in Yushu, Qinghai Province, China.</title>
        <authorList>
            <person name="Gui Z."/>
        </authorList>
    </citation>
    <scope>NUCLEOTIDE SEQUENCE [LARGE SCALE GENOMIC DNA]</scope>
    <source>
        <strain evidence="5">100111</strain>
    </source>
</reference>
<dbReference type="Proteomes" id="UP000218968">
    <property type="component" value="Chromosome"/>
</dbReference>
<dbReference type="KEGG" id="lum:CNR27_14455"/>